<dbReference type="GO" id="GO:0006417">
    <property type="term" value="P:regulation of translation"/>
    <property type="evidence" value="ECO:0007669"/>
    <property type="project" value="UniProtKB-KW"/>
</dbReference>
<dbReference type="PANTHER" id="PTHR39190">
    <property type="entry name" value="FLAGELLAR ASSEMBLY FACTOR FLIW"/>
    <property type="match status" value="1"/>
</dbReference>
<dbReference type="AlphaFoldDB" id="A0A7Z2VLP7"/>
<dbReference type="Proteomes" id="UP000502248">
    <property type="component" value="Chromosome"/>
</dbReference>
<dbReference type="Gene3D" id="2.30.290.10">
    <property type="entry name" value="BH3618-like"/>
    <property type="match status" value="1"/>
</dbReference>
<dbReference type="HAMAP" id="MF_01185">
    <property type="entry name" value="FliW"/>
    <property type="match status" value="1"/>
</dbReference>
<keyword evidence="5" id="KW-0282">Flagellum</keyword>
<name>A0A7Z2VLP7_9BACL</name>
<reference evidence="5 6" key="1">
    <citation type="submission" date="2020-04" db="EMBL/GenBank/DDBJ databases">
        <title>Genome sequencing of novel species.</title>
        <authorList>
            <person name="Heo J."/>
            <person name="Kim S.-J."/>
            <person name="Kim J.-S."/>
            <person name="Hong S.-B."/>
            <person name="Kwon S.-W."/>
        </authorList>
    </citation>
    <scope>NUCLEOTIDE SEQUENCE [LARGE SCALE GENOMIC DNA]</scope>
    <source>
        <strain evidence="5 6">MFER-1</strain>
    </source>
</reference>
<dbReference type="KEGG" id="cheb:HH215_20000"/>
<evidence type="ECO:0000256" key="3">
    <source>
        <dbReference type="ARBA" id="ARBA00022845"/>
    </source>
</evidence>
<dbReference type="SUPFAM" id="SSF141457">
    <property type="entry name" value="BH3618-like"/>
    <property type="match status" value="1"/>
</dbReference>
<keyword evidence="1 4" id="KW-0963">Cytoplasm</keyword>
<dbReference type="PANTHER" id="PTHR39190:SF1">
    <property type="entry name" value="FLAGELLAR ASSEMBLY FACTOR FLIW"/>
    <property type="match status" value="1"/>
</dbReference>
<evidence type="ECO:0000313" key="6">
    <source>
        <dbReference type="Proteomes" id="UP000502248"/>
    </source>
</evidence>
<dbReference type="InterPro" id="IPR024046">
    <property type="entry name" value="Flagellar_assmbl_FliW_dom_sf"/>
</dbReference>
<dbReference type="EMBL" id="CP051680">
    <property type="protein sequence ID" value="QJD85229.1"/>
    <property type="molecule type" value="Genomic_DNA"/>
</dbReference>
<keyword evidence="4" id="KW-0143">Chaperone</keyword>
<accession>A0A7Z2VLP7</accession>
<evidence type="ECO:0000256" key="1">
    <source>
        <dbReference type="ARBA" id="ARBA00022490"/>
    </source>
</evidence>
<dbReference type="InterPro" id="IPR003775">
    <property type="entry name" value="Flagellar_assembly_factor_FliW"/>
</dbReference>
<gene>
    <name evidence="4" type="primary">fliW</name>
    <name evidence="5" type="ORF">HH215_20000</name>
</gene>
<evidence type="ECO:0000313" key="5">
    <source>
        <dbReference type="EMBL" id="QJD85229.1"/>
    </source>
</evidence>
<dbReference type="Pfam" id="PF02623">
    <property type="entry name" value="FliW"/>
    <property type="match status" value="1"/>
</dbReference>
<keyword evidence="5" id="KW-0969">Cilium</keyword>
<sequence>MSGVVAHQESIIHSERYGELRLSDNQIIRFDKGIIGLQEIGAYGLVAIEDSPFYILHALHEQLSFVLIPAEKAVEDYGFNIDAETIELLSIESYEDVVIFLIVNIIDDVLHVNLKAPILIAPNQRTGCQFIIHQSDYPIRLPLTGKEEN</sequence>
<evidence type="ECO:0000256" key="4">
    <source>
        <dbReference type="HAMAP-Rule" id="MF_01185"/>
    </source>
</evidence>
<dbReference type="GO" id="GO:0044780">
    <property type="term" value="P:bacterial-type flagellum assembly"/>
    <property type="evidence" value="ECO:0007669"/>
    <property type="project" value="UniProtKB-UniRule"/>
</dbReference>
<comment type="similarity">
    <text evidence="4">Belongs to the FliW family.</text>
</comment>
<comment type="subunit">
    <text evidence="4">Interacts with translational regulator CsrA and flagellin(s).</text>
</comment>
<evidence type="ECO:0000256" key="2">
    <source>
        <dbReference type="ARBA" id="ARBA00022795"/>
    </source>
</evidence>
<keyword evidence="6" id="KW-1185">Reference proteome</keyword>
<keyword evidence="2 4" id="KW-1005">Bacterial flagellum biogenesis</keyword>
<comment type="subcellular location">
    <subcellularLocation>
        <location evidence="4">Cytoplasm</location>
    </subcellularLocation>
</comment>
<comment type="function">
    <text evidence="4">Acts as an anti-CsrA protein, binds CsrA and prevents it from repressing translation of its target genes, one of which is flagellin. Binds to flagellin and participates in the assembly of the flagellum.</text>
</comment>
<proteinExistence type="inferred from homology"/>
<keyword evidence="5" id="KW-0966">Cell projection</keyword>
<dbReference type="GO" id="GO:0005737">
    <property type="term" value="C:cytoplasm"/>
    <property type="evidence" value="ECO:0007669"/>
    <property type="project" value="UniProtKB-SubCell"/>
</dbReference>
<organism evidence="5 6">
    <name type="scientific">Cohnella herbarum</name>
    <dbReference type="NCBI Taxonomy" id="2728023"/>
    <lineage>
        <taxon>Bacteria</taxon>
        <taxon>Bacillati</taxon>
        <taxon>Bacillota</taxon>
        <taxon>Bacilli</taxon>
        <taxon>Bacillales</taxon>
        <taxon>Paenibacillaceae</taxon>
        <taxon>Cohnella</taxon>
    </lineage>
</organism>
<keyword evidence="3 4" id="KW-0810">Translation regulation</keyword>
<protein>
    <recommendedName>
        <fullName evidence="4">Flagellar assembly factor FliW</fullName>
    </recommendedName>
</protein>